<dbReference type="Pfam" id="PF13966">
    <property type="entry name" value="zf-RVT"/>
    <property type="match status" value="1"/>
</dbReference>
<evidence type="ECO:0000313" key="2">
    <source>
        <dbReference type="EMBL" id="RVX05442.1"/>
    </source>
</evidence>
<dbReference type="Gene3D" id="3.40.50.1820">
    <property type="entry name" value="alpha/beta hydrolase"/>
    <property type="match status" value="1"/>
</dbReference>
<comment type="caution">
    <text evidence="2">The sequence shown here is derived from an EMBL/GenBank/DDBJ whole genome shotgun (WGS) entry which is preliminary data.</text>
</comment>
<evidence type="ECO:0000259" key="1">
    <source>
        <dbReference type="Pfam" id="PF13966"/>
    </source>
</evidence>
<protein>
    <submittedName>
        <fullName evidence="2">Protein ABHD13</fullName>
    </submittedName>
</protein>
<evidence type="ECO:0000313" key="3">
    <source>
        <dbReference type="Proteomes" id="UP000288805"/>
    </source>
</evidence>
<proteinExistence type="predicted"/>
<dbReference type="EMBL" id="QGNW01000056">
    <property type="protein sequence ID" value="RVX05442.1"/>
    <property type="molecule type" value="Genomic_DNA"/>
</dbReference>
<dbReference type="Proteomes" id="UP000288805">
    <property type="component" value="Unassembled WGS sequence"/>
</dbReference>
<sequence>MEPFSWGRLLAPCLFRQLNDWEVETVEHFLLTLQGRRVYRELEIGMTKFCGLSQRMRLSLSRPCTRLWSEEDKALTSNHIQRRGWSLVNRCFLCLKGEESVDHILLHCDRIRVLWNLLFSLFITSWVLPSSVRGASRMTRSNNSVFPRKCRNYGASDGYPSQHGITMDAQAALDHLSQRIDIDTSRIVVFGRSLGGAVGAVLTKNNPDKVFLKLSKKVSSDFTLGVSEGTLRRGGDFNLDLEQPSFSVLLADTLYGIGGDARCMILWQVDIVAIIWVAWMERNAKIFEDRGRSSINEHDLLALPVGGQWRFLQNGSLTRGLPQAYLHLSPLGFFGERLAIEVEILALLEASPLVLKCELPWLTWKAYHLWSVSFLQVAALILENTFTSILDMAGVLLPFLKWFIGGSGSKGPRILNCLVRSPWSTIDIMAR</sequence>
<dbReference type="SUPFAM" id="SSF53474">
    <property type="entry name" value="alpha/beta-Hydrolases"/>
    <property type="match status" value="1"/>
</dbReference>
<dbReference type="PANTHER" id="PTHR12277">
    <property type="entry name" value="ALPHA/BETA HYDROLASE DOMAIN-CONTAINING PROTEIN"/>
    <property type="match status" value="1"/>
</dbReference>
<gene>
    <name evidence="2" type="primary">abhd13</name>
    <name evidence="2" type="ORF">CK203_013564</name>
</gene>
<accession>A0A438J8Z3</accession>
<dbReference type="PANTHER" id="PTHR12277:SF81">
    <property type="entry name" value="PROTEIN ABHD13"/>
    <property type="match status" value="1"/>
</dbReference>
<dbReference type="AlphaFoldDB" id="A0A438J8Z3"/>
<name>A0A438J8Z3_VITVI</name>
<feature type="domain" description="Reverse transcriptase zinc-binding" evidence="1">
    <location>
        <begin position="71"/>
        <end position="115"/>
    </location>
</feature>
<organism evidence="2 3">
    <name type="scientific">Vitis vinifera</name>
    <name type="common">Grape</name>
    <dbReference type="NCBI Taxonomy" id="29760"/>
    <lineage>
        <taxon>Eukaryota</taxon>
        <taxon>Viridiplantae</taxon>
        <taxon>Streptophyta</taxon>
        <taxon>Embryophyta</taxon>
        <taxon>Tracheophyta</taxon>
        <taxon>Spermatophyta</taxon>
        <taxon>Magnoliopsida</taxon>
        <taxon>eudicotyledons</taxon>
        <taxon>Gunneridae</taxon>
        <taxon>Pentapetalae</taxon>
        <taxon>rosids</taxon>
        <taxon>Vitales</taxon>
        <taxon>Vitaceae</taxon>
        <taxon>Viteae</taxon>
        <taxon>Vitis</taxon>
    </lineage>
</organism>
<dbReference type="InterPro" id="IPR029058">
    <property type="entry name" value="AB_hydrolase_fold"/>
</dbReference>
<reference evidence="2 3" key="1">
    <citation type="journal article" date="2018" name="PLoS Genet.">
        <title>Population sequencing reveals clonal diversity and ancestral inbreeding in the grapevine cultivar Chardonnay.</title>
        <authorList>
            <person name="Roach M.J."/>
            <person name="Johnson D.L."/>
            <person name="Bohlmann J."/>
            <person name="van Vuuren H.J."/>
            <person name="Jones S.J."/>
            <person name="Pretorius I.S."/>
            <person name="Schmidt S.A."/>
            <person name="Borneman A.R."/>
        </authorList>
    </citation>
    <scope>NUCLEOTIDE SEQUENCE [LARGE SCALE GENOMIC DNA]</scope>
    <source>
        <strain evidence="3">cv. Chardonnay</strain>
        <tissue evidence="2">Leaf</tissue>
    </source>
</reference>
<dbReference type="InterPro" id="IPR026960">
    <property type="entry name" value="RVT-Znf"/>
</dbReference>